<dbReference type="GO" id="GO:0008168">
    <property type="term" value="F:methyltransferase activity"/>
    <property type="evidence" value="ECO:0007669"/>
    <property type="project" value="UniProtKB-KW"/>
</dbReference>
<dbReference type="Pfam" id="PF08003">
    <property type="entry name" value="Methyltransf_9"/>
    <property type="match status" value="1"/>
</dbReference>
<gene>
    <name evidence="1" type="ORF">FHG64_07900</name>
</gene>
<evidence type="ECO:0000313" key="1">
    <source>
        <dbReference type="EMBL" id="QCY69322.1"/>
    </source>
</evidence>
<reference evidence="1 2" key="1">
    <citation type="submission" date="2019-06" db="EMBL/GenBank/DDBJ databases">
        <title>Complete genome sequence of Antarcticibacterium flavum KCTC 52984T from an Antarctic marine sediment.</title>
        <authorList>
            <person name="Lee Y.M."/>
            <person name="Shin S.C."/>
        </authorList>
    </citation>
    <scope>NUCLEOTIDE SEQUENCE [LARGE SCALE GENOMIC DNA]</scope>
    <source>
        <strain evidence="1 2">KCTC 52984</strain>
    </source>
</reference>
<dbReference type="InterPro" id="IPR029063">
    <property type="entry name" value="SAM-dependent_MTases_sf"/>
</dbReference>
<keyword evidence="2" id="KW-1185">Reference proteome</keyword>
<dbReference type="PANTHER" id="PTHR43861">
    <property type="entry name" value="TRANS-ACONITATE 2-METHYLTRANSFERASE-RELATED"/>
    <property type="match status" value="1"/>
</dbReference>
<dbReference type="GO" id="GO:0032259">
    <property type="term" value="P:methylation"/>
    <property type="evidence" value="ECO:0007669"/>
    <property type="project" value="UniProtKB-KW"/>
</dbReference>
<dbReference type="CDD" id="cd02440">
    <property type="entry name" value="AdoMet_MTases"/>
    <property type="match status" value="1"/>
</dbReference>
<dbReference type="RefSeq" id="WP_139065891.1">
    <property type="nucleotide sequence ID" value="NZ_CP040812.1"/>
</dbReference>
<proteinExistence type="predicted"/>
<protein>
    <submittedName>
        <fullName evidence="1">TIGR04290 family methyltransferase</fullName>
    </submittedName>
</protein>
<dbReference type="EMBL" id="CP040812">
    <property type="protein sequence ID" value="QCY69322.1"/>
    <property type="molecule type" value="Genomic_DNA"/>
</dbReference>
<organism evidence="1 2">
    <name type="scientific">Antarcticibacterium flavum</name>
    <dbReference type="NCBI Taxonomy" id="2058175"/>
    <lineage>
        <taxon>Bacteria</taxon>
        <taxon>Pseudomonadati</taxon>
        <taxon>Bacteroidota</taxon>
        <taxon>Flavobacteriia</taxon>
        <taxon>Flavobacteriales</taxon>
        <taxon>Flavobacteriaceae</taxon>
        <taxon>Antarcticibacterium</taxon>
    </lineage>
</organism>
<dbReference type="NCBIfam" id="TIGR04290">
    <property type="entry name" value="meth_Rta_06860"/>
    <property type="match status" value="1"/>
</dbReference>
<dbReference type="Proteomes" id="UP000309016">
    <property type="component" value="Chromosome"/>
</dbReference>
<dbReference type="Gene3D" id="3.40.50.150">
    <property type="entry name" value="Vaccinia Virus protein VP39"/>
    <property type="match status" value="1"/>
</dbReference>
<dbReference type="KEGG" id="afla:FHG64_07900"/>
<name>A0A5B7X3M3_9FLAO</name>
<accession>A0A5B7X3M3</accession>
<dbReference type="InterPro" id="IPR027555">
    <property type="entry name" value="Mo5U34_MeTrfas-like"/>
</dbReference>
<dbReference type="OrthoDB" id="9791837at2"/>
<keyword evidence="1" id="KW-0808">Transferase</keyword>
<sequence length="264" mass="30593">MSTKEEIEALAPWFHNIHLPDGRETAPNHFLGDFPTFKWEEIKSSIPEDLNGWKVLDIGCNAGFYSLELAKRGAEVNAIDLDEHYLKQAKWTAGKFGLDDRITFRQMQVYDLAHTEEKYDLVWFMGVFYHLRYPLLALDILSQKTTKMMVFQTLSLPGKEEMEIPQDVEFHKRDIMKTAAWPKMAFIEDRLAGDPTNWWAPNHQGIISMLRSCGFKIVAMPGEETYIAEKDKSLTTSLESWNYSEYLSAVGKDWQKEISKKTKK</sequence>
<evidence type="ECO:0000313" key="2">
    <source>
        <dbReference type="Proteomes" id="UP000309016"/>
    </source>
</evidence>
<dbReference type="InterPro" id="IPR027554">
    <property type="entry name" value="Meth_Rta_06860"/>
</dbReference>
<dbReference type="AlphaFoldDB" id="A0A5B7X3M3"/>
<keyword evidence="1" id="KW-0489">Methyltransferase</keyword>
<dbReference type="SUPFAM" id="SSF53335">
    <property type="entry name" value="S-adenosyl-L-methionine-dependent methyltransferases"/>
    <property type="match status" value="1"/>
</dbReference>